<dbReference type="Proteomes" id="UP001630127">
    <property type="component" value="Unassembled WGS sequence"/>
</dbReference>
<accession>A0ABD3AUS4</accession>
<evidence type="ECO:0000313" key="1">
    <source>
        <dbReference type="EMBL" id="KAL3534946.1"/>
    </source>
</evidence>
<dbReference type="EMBL" id="JBJUIK010000002">
    <property type="protein sequence ID" value="KAL3534946.1"/>
    <property type="molecule type" value="Genomic_DNA"/>
</dbReference>
<dbReference type="AlphaFoldDB" id="A0ABD3AUS4"/>
<evidence type="ECO:0000313" key="2">
    <source>
        <dbReference type="Proteomes" id="UP001630127"/>
    </source>
</evidence>
<comment type="caution">
    <text evidence="1">The sequence shown here is derived from an EMBL/GenBank/DDBJ whole genome shotgun (WGS) entry which is preliminary data.</text>
</comment>
<gene>
    <name evidence="1" type="ORF">ACH5RR_003407</name>
</gene>
<protein>
    <submittedName>
        <fullName evidence="1">Uncharacterized protein</fullName>
    </submittedName>
</protein>
<reference evidence="1 2" key="1">
    <citation type="submission" date="2024-11" db="EMBL/GenBank/DDBJ databases">
        <title>A near-complete genome assembly of Cinchona calisaya.</title>
        <authorList>
            <person name="Lian D.C."/>
            <person name="Zhao X.W."/>
            <person name="Wei L."/>
        </authorList>
    </citation>
    <scope>NUCLEOTIDE SEQUENCE [LARGE SCALE GENOMIC DNA]</scope>
    <source>
        <tissue evidence="1">Nenye</tissue>
    </source>
</reference>
<sequence length="102" mass="12011">MALKNFQPHFSLSPPPGWTTLKWDVKHCIDISPLSTFYPLVVDEESEFCEEFDFRILHYLGKEKEKNVMFVMSMHHKVISYNVDDMTVKELAEVEPEELSYP</sequence>
<keyword evidence="2" id="KW-1185">Reference proteome</keyword>
<organism evidence="1 2">
    <name type="scientific">Cinchona calisaya</name>
    <dbReference type="NCBI Taxonomy" id="153742"/>
    <lineage>
        <taxon>Eukaryota</taxon>
        <taxon>Viridiplantae</taxon>
        <taxon>Streptophyta</taxon>
        <taxon>Embryophyta</taxon>
        <taxon>Tracheophyta</taxon>
        <taxon>Spermatophyta</taxon>
        <taxon>Magnoliopsida</taxon>
        <taxon>eudicotyledons</taxon>
        <taxon>Gunneridae</taxon>
        <taxon>Pentapetalae</taxon>
        <taxon>asterids</taxon>
        <taxon>lamiids</taxon>
        <taxon>Gentianales</taxon>
        <taxon>Rubiaceae</taxon>
        <taxon>Cinchonoideae</taxon>
        <taxon>Cinchoneae</taxon>
        <taxon>Cinchona</taxon>
    </lineage>
</organism>
<proteinExistence type="predicted"/>
<name>A0ABD3AUS4_9GENT</name>